<evidence type="ECO:0000313" key="6">
    <source>
        <dbReference type="EMBL" id="OVA17525.1"/>
    </source>
</evidence>
<dbReference type="STRING" id="56857.A0A200R4A4"/>
<keyword evidence="7" id="KW-1185">Reference proteome</keyword>
<evidence type="ECO:0000256" key="4">
    <source>
        <dbReference type="SAM" id="SignalP"/>
    </source>
</evidence>
<dbReference type="GO" id="GO:0005886">
    <property type="term" value="C:plasma membrane"/>
    <property type="evidence" value="ECO:0007669"/>
    <property type="project" value="TreeGrafter"/>
</dbReference>
<dbReference type="OMA" id="YKSCDIS"/>
<evidence type="ECO:0000313" key="7">
    <source>
        <dbReference type="Proteomes" id="UP000195402"/>
    </source>
</evidence>
<dbReference type="Pfam" id="PF02298">
    <property type="entry name" value="Cu_bind_like"/>
    <property type="match status" value="1"/>
</dbReference>
<dbReference type="FunFam" id="2.60.40.420:FF:000003">
    <property type="entry name" value="Blue copper"/>
    <property type="match status" value="1"/>
</dbReference>
<feature type="domain" description="Phytocyanin" evidence="5">
    <location>
        <begin position="25"/>
        <end position="121"/>
    </location>
</feature>
<dbReference type="InterPro" id="IPR039391">
    <property type="entry name" value="Phytocyanin-like"/>
</dbReference>
<accession>A0A200R4A4</accession>
<feature type="signal peptide" evidence="4">
    <location>
        <begin position="1"/>
        <end position="24"/>
    </location>
</feature>
<dbReference type="SUPFAM" id="SSF49503">
    <property type="entry name" value="Cupredoxins"/>
    <property type="match status" value="1"/>
</dbReference>
<dbReference type="Proteomes" id="UP000195402">
    <property type="component" value="Unassembled WGS sequence"/>
</dbReference>
<dbReference type="PROSITE" id="PS51485">
    <property type="entry name" value="PHYTOCYANIN"/>
    <property type="match status" value="1"/>
</dbReference>
<dbReference type="InParanoid" id="A0A200R4A4"/>
<dbReference type="FunCoup" id="A0A200R4A4">
    <property type="interactions" value="40"/>
</dbReference>
<proteinExistence type="predicted"/>
<dbReference type="PANTHER" id="PTHR33021:SF489">
    <property type="entry name" value="BASIC BLUE PROTEIN-LIKE"/>
    <property type="match status" value="1"/>
</dbReference>
<dbReference type="CDD" id="cd04216">
    <property type="entry name" value="Phytocyanin"/>
    <property type="match status" value="1"/>
</dbReference>
<organism evidence="6 7">
    <name type="scientific">Macleaya cordata</name>
    <name type="common">Five-seeded plume-poppy</name>
    <name type="synonym">Bocconia cordata</name>
    <dbReference type="NCBI Taxonomy" id="56857"/>
    <lineage>
        <taxon>Eukaryota</taxon>
        <taxon>Viridiplantae</taxon>
        <taxon>Streptophyta</taxon>
        <taxon>Embryophyta</taxon>
        <taxon>Tracheophyta</taxon>
        <taxon>Spermatophyta</taxon>
        <taxon>Magnoliopsida</taxon>
        <taxon>Ranunculales</taxon>
        <taxon>Papaveraceae</taxon>
        <taxon>Papaveroideae</taxon>
        <taxon>Macleaya</taxon>
    </lineage>
</organism>
<dbReference type="InterPro" id="IPR008972">
    <property type="entry name" value="Cupredoxin"/>
</dbReference>
<protein>
    <submittedName>
        <fullName evidence="6">Plastocyanin-like</fullName>
    </submittedName>
</protein>
<dbReference type="GO" id="GO:0046872">
    <property type="term" value="F:metal ion binding"/>
    <property type="evidence" value="ECO:0007669"/>
    <property type="project" value="UniProtKB-KW"/>
</dbReference>
<dbReference type="OrthoDB" id="2331100at2759"/>
<dbReference type="GO" id="GO:0009055">
    <property type="term" value="F:electron transfer activity"/>
    <property type="evidence" value="ECO:0007669"/>
    <property type="project" value="InterPro"/>
</dbReference>
<dbReference type="EMBL" id="MVGT01000438">
    <property type="protein sequence ID" value="OVA17525.1"/>
    <property type="molecule type" value="Genomic_DNA"/>
</dbReference>
<dbReference type="AlphaFoldDB" id="A0A200R4A4"/>
<comment type="caution">
    <text evidence="6">The sequence shown here is derived from an EMBL/GenBank/DDBJ whole genome shotgun (WGS) entry which is preliminary data.</text>
</comment>
<name>A0A200R4A4_MACCD</name>
<gene>
    <name evidence="6" type="ORF">BVC80_1837g351</name>
</gene>
<dbReference type="PANTHER" id="PTHR33021">
    <property type="entry name" value="BLUE COPPER PROTEIN"/>
    <property type="match status" value="1"/>
</dbReference>
<keyword evidence="2" id="KW-0325">Glycoprotein</keyword>
<reference evidence="6 7" key="1">
    <citation type="journal article" date="2017" name="Mol. Plant">
        <title>The Genome of Medicinal Plant Macleaya cordata Provides New Insights into Benzylisoquinoline Alkaloids Metabolism.</title>
        <authorList>
            <person name="Liu X."/>
            <person name="Liu Y."/>
            <person name="Huang P."/>
            <person name="Ma Y."/>
            <person name="Qing Z."/>
            <person name="Tang Q."/>
            <person name="Cao H."/>
            <person name="Cheng P."/>
            <person name="Zheng Y."/>
            <person name="Yuan Z."/>
            <person name="Zhou Y."/>
            <person name="Liu J."/>
            <person name="Tang Z."/>
            <person name="Zhuo Y."/>
            <person name="Zhang Y."/>
            <person name="Yu L."/>
            <person name="Huang J."/>
            <person name="Yang P."/>
            <person name="Peng Q."/>
            <person name="Zhang J."/>
            <person name="Jiang W."/>
            <person name="Zhang Z."/>
            <person name="Lin K."/>
            <person name="Ro D.K."/>
            <person name="Chen X."/>
            <person name="Xiong X."/>
            <person name="Shang Y."/>
            <person name="Huang S."/>
            <person name="Zeng J."/>
        </authorList>
    </citation>
    <scope>NUCLEOTIDE SEQUENCE [LARGE SCALE GENOMIC DNA]</scope>
    <source>
        <strain evidence="7">cv. BLH2017</strain>
        <tissue evidence="6">Root</tissue>
    </source>
</reference>
<keyword evidence="4" id="KW-0732">Signal</keyword>
<evidence type="ECO:0000256" key="2">
    <source>
        <dbReference type="ARBA" id="ARBA00023180"/>
    </source>
</evidence>
<feature type="region of interest" description="Disordered" evidence="3">
    <location>
        <begin position="123"/>
        <end position="156"/>
    </location>
</feature>
<feature type="chain" id="PRO_5012510077" evidence="4">
    <location>
        <begin position="25"/>
        <end position="180"/>
    </location>
</feature>
<evidence type="ECO:0000256" key="3">
    <source>
        <dbReference type="SAM" id="MobiDB-lite"/>
    </source>
</evidence>
<keyword evidence="1" id="KW-0479">Metal-binding</keyword>
<dbReference type="Gene3D" id="2.60.40.420">
    <property type="entry name" value="Cupredoxins - blue copper proteins"/>
    <property type="match status" value="1"/>
</dbReference>
<feature type="compositionally biased region" description="Low complexity" evidence="3">
    <location>
        <begin position="134"/>
        <end position="155"/>
    </location>
</feature>
<evidence type="ECO:0000259" key="5">
    <source>
        <dbReference type="PROSITE" id="PS51485"/>
    </source>
</evidence>
<evidence type="ECO:0000256" key="1">
    <source>
        <dbReference type="ARBA" id="ARBA00022723"/>
    </source>
</evidence>
<sequence>MDGIYRVLVVMMIYIALATTEALAAKHVVTWDLSSDLSSWAKGRTFKVGDQLVFKYTSGLHSLVELSGEKEYKNCDIGNALDSMNGGNDAIKLTKPGTRYFACGTLGHCDQGMKLQIKTVAANEAGSSDDDQESSPSSSTSTSSPTSTTSTTSTSAGGVQSVASFISIFASITIGLLNMV</sequence>
<dbReference type="InterPro" id="IPR003245">
    <property type="entry name" value="Phytocyanin_dom"/>
</dbReference>